<dbReference type="InterPro" id="IPR041625">
    <property type="entry name" value="Beta-mannosidase_Ig"/>
</dbReference>
<sequence length="190" mass="21363">MSWAMVDYHLRTKPAYYSVARELAPLVVGLDRQSVEQVAVWAVNGSVHEVQLELELCSVNLAGDLLSEQRRSVVLAPNRSSELDVIQQPQDDQVVLQARLWQDGKIVARTTLWSEPYKYLTLPDPELHVERVDSHTVTISAERPAKGVWLDAGSGVKWSDNMLDIIPGDPQTLTVSGLEDQPIQLRWLDK</sequence>
<evidence type="ECO:0000259" key="2">
    <source>
        <dbReference type="Pfam" id="PF17753"/>
    </source>
</evidence>
<dbReference type="Proteomes" id="UP000287188">
    <property type="component" value="Unassembled WGS sequence"/>
</dbReference>
<proteinExistence type="predicted"/>
<evidence type="ECO:0000256" key="1">
    <source>
        <dbReference type="ARBA" id="ARBA00023295"/>
    </source>
</evidence>
<dbReference type="Pfam" id="PF17753">
    <property type="entry name" value="Ig_mannosidase"/>
    <property type="match status" value="1"/>
</dbReference>
<dbReference type="GO" id="GO:0004567">
    <property type="term" value="F:beta-mannosidase activity"/>
    <property type="evidence" value="ECO:0007669"/>
    <property type="project" value="TreeGrafter"/>
</dbReference>
<comment type="caution">
    <text evidence="4">The sequence shown here is derived from an EMBL/GenBank/DDBJ whole genome shotgun (WGS) entry which is preliminary data.</text>
</comment>
<evidence type="ECO:0000313" key="4">
    <source>
        <dbReference type="EMBL" id="GCE18267.1"/>
    </source>
</evidence>
<keyword evidence="1" id="KW-0326">Glycosidase</keyword>
<dbReference type="InterPro" id="IPR013783">
    <property type="entry name" value="Ig-like_fold"/>
</dbReference>
<dbReference type="Gene3D" id="2.60.40.10">
    <property type="entry name" value="Immunoglobulins"/>
    <property type="match status" value="1"/>
</dbReference>
<evidence type="ECO:0008006" key="6">
    <source>
        <dbReference type="Google" id="ProtNLM"/>
    </source>
</evidence>
<protein>
    <recommendedName>
        <fullName evidence="6">Beta-mannosidase Ig-fold domain-containing protein</fullName>
    </recommendedName>
</protein>
<evidence type="ECO:0000313" key="5">
    <source>
        <dbReference type="Proteomes" id="UP000287188"/>
    </source>
</evidence>
<dbReference type="PANTHER" id="PTHR43730">
    <property type="entry name" value="BETA-MANNOSIDASE"/>
    <property type="match status" value="1"/>
</dbReference>
<keyword evidence="1" id="KW-0378">Hydrolase</keyword>
<dbReference type="GO" id="GO:0006516">
    <property type="term" value="P:glycoprotein catabolic process"/>
    <property type="evidence" value="ECO:0007669"/>
    <property type="project" value="TreeGrafter"/>
</dbReference>
<dbReference type="EMBL" id="BIFS01000001">
    <property type="protein sequence ID" value="GCE18267.1"/>
    <property type="molecule type" value="Genomic_DNA"/>
</dbReference>
<dbReference type="InterPro" id="IPR041447">
    <property type="entry name" value="Mannosidase_ig"/>
</dbReference>
<dbReference type="AlphaFoldDB" id="A0A402AGQ3"/>
<reference evidence="5" key="1">
    <citation type="submission" date="2018-12" db="EMBL/GenBank/DDBJ databases">
        <title>Tengunoibacter tsumagoiensis gen. nov., sp. nov., Dictyobacter kobayashii sp. nov., D. alpinus sp. nov., and D. joshuensis sp. nov. and description of Dictyobacteraceae fam. nov. within the order Ktedonobacterales isolated from Tengu-no-mugimeshi.</title>
        <authorList>
            <person name="Wang C.M."/>
            <person name="Zheng Y."/>
            <person name="Sakai Y."/>
            <person name="Toyoda A."/>
            <person name="Minakuchi Y."/>
            <person name="Abe K."/>
            <person name="Yokota A."/>
            <person name="Yabe S."/>
        </authorList>
    </citation>
    <scope>NUCLEOTIDE SEQUENCE [LARGE SCALE GENOMIC DNA]</scope>
    <source>
        <strain evidence="5">Uno11</strain>
    </source>
</reference>
<keyword evidence="5" id="KW-1185">Reference proteome</keyword>
<gene>
    <name evidence="4" type="ORF">KDK_20670</name>
</gene>
<evidence type="ECO:0000259" key="3">
    <source>
        <dbReference type="Pfam" id="PF17786"/>
    </source>
</evidence>
<dbReference type="InterPro" id="IPR036156">
    <property type="entry name" value="Beta-gal/glucu_dom_sf"/>
</dbReference>
<dbReference type="SUPFAM" id="SSF49303">
    <property type="entry name" value="beta-Galactosidase/glucuronidase domain"/>
    <property type="match status" value="1"/>
</dbReference>
<dbReference type="Pfam" id="PF17786">
    <property type="entry name" value="Mannosidase_ig"/>
    <property type="match status" value="1"/>
</dbReference>
<name>A0A402AGQ3_9CHLR</name>
<organism evidence="4 5">
    <name type="scientific">Dictyobacter kobayashii</name>
    <dbReference type="NCBI Taxonomy" id="2014872"/>
    <lineage>
        <taxon>Bacteria</taxon>
        <taxon>Bacillati</taxon>
        <taxon>Chloroflexota</taxon>
        <taxon>Ktedonobacteria</taxon>
        <taxon>Ktedonobacterales</taxon>
        <taxon>Dictyobacteraceae</taxon>
        <taxon>Dictyobacter</taxon>
    </lineage>
</organism>
<feature type="domain" description="Beta-mannosidase Ig-fold" evidence="2">
    <location>
        <begin position="122"/>
        <end position="177"/>
    </location>
</feature>
<dbReference type="InterPro" id="IPR050887">
    <property type="entry name" value="Beta-mannosidase_GH2"/>
</dbReference>
<feature type="domain" description="Mannosidase Ig/CBM-like" evidence="3">
    <location>
        <begin position="37"/>
        <end position="119"/>
    </location>
</feature>
<accession>A0A402AGQ3</accession>
<dbReference type="PANTHER" id="PTHR43730:SF1">
    <property type="entry name" value="BETA-MANNOSIDASE"/>
    <property type="match status" value="1"/>
</dbReference>